<dbReference type="InterPro" id="IPR003902">
    <property type="entry name" value="Tscrpt_reg_GCM"/>
</dbReference>
<evidence type="ECO:0000313" key="9">
    <source>
        <dbReference type="Proteomes" id="UP001292079"/>
    </source>
</evidence>
<accession>A0AAE1Z8X7</accession>
<feature type="region of interest" description="Disordered" evidence="6">
    <location>
        <begin position="378"/>
        <end position="411"/>
    </location>
</feature>
<dbReference type="GO" id="GO:0001228">
    <property type="term" value="F:DNA-binding transcription activator activity, RNA polymerase II-specific"/>
    <property type="evidence" value="ECO:0007669"/>
    <property type="project" value="InterPro"/>
</dbReference>
<name>A0AAE1Z8X7_SCHME</name>
<keyword evidence="9" id="KW-1185">Reference proteome</keyword>
<dbReference type="Gene3D" id="3.30.70.3530">
    <property type="entry name" value="GCM motif"/>
    <property type="match status" value="1"/>
</dbReference>
<feature type="region of interest" description="Disordered" evidence="6">
    <location>
        <begin position="961"/>
        <end position="985"/>
    </location>
</feature>
<dbReference type="GO" id="GO:0042063">
    <property type="term" value="P:gliogenesis"/>
    <property type="evidence" value="ECO:0007669"/>
    <property type="project" value="TreeGrafter"/>
</dbReference>
<dbReference type="InterPro" id="IPR036115">
    <property type="entry name" value="GCM_dom_sf"/>
</dbReference>
<dbReference type="GO" id="GO:0005634">
    <property type="term" value="C:nucleus"/>
    <property type="evidence" value="ECO:0007669"/>
    <property type="project" value="TreeGrafter"/>
</dbReference>
<evidence type="ECO:0000256" key="5">
    <source>
        <dbReference type="ARBA" id="ARBA00023242"/>
    </source>
</evidence>
<comment type="caution">
    <text evidence="8">The sequence shown here is derived from an EMBL/GenBank/DDBJ whole genome shotgun (WGS) entry which is preliminary data.</text>
</comment>
<dbReference type="SUPFAM" id="SSF90073">
    <property type="entry name" value="GCM domain"/>
    <property type="match status" value="1"/>
</dbReference>
<feature type="compositionally biased region" description="Basic and acidic residues" evidence="6">
    <location>
        <begin position="967"/>
        <end position="979"/>
    </location>
</feature>
<dbReference type="Proteomes" id="UP001292079">
    <property type="component" value="Unassembled WGS sequence"/>
</dbReference>
<keyword evidence="3" id="KW-0238">DNA-binding</keyword>
<keyword evidence="5" id="KW-0539">Nucleus</keyword>
<dbReference type="PROSITE" id="PS50807">
    <property type="entry name" value="GCM"/>
    <property type="match status" value="1"/>
</dbReference>
<reference evidence="8" key="1">
    <citation type="submission" date="2022-04" db="EMBL/GenBank/DDBJ databases">
        <authorList>
            <person name="Xu L."/>
            <person name="Lv Z."/>
        </authorList>
    </citation>
    <scope>NUCLEOTIDE SEQUENCE</scope>
    <source>
        <strain evidence="8">LV_2022a</strain>
    </source>
</reference>
<dbReference type="InterPro" id="IPR039791">
    <property type="entry name" value="GCM"/>
</dbReference>
<dbReference type="AlphaFoldDB" id="A0AAE1Z8X7"/>
<dbReference type="EMBL" id="JALJAT010000005">
    <property type="protein sequence ID" value="KAK4469303.1"/>
    <property type="molecule type" value="Genomic_DNA"/>
</dbReference>
<reference evidence="8" key="2">
    <citation type="journal article" date="2023" name="Infect Dis Poverty">
        <title>Chromosome-scale genome of the human blood fluke Schistosoma mekongi and its implications for public health.</title>
        <authorList>
            <person name="Zhou M."/>
            <person name="Xu L."/>
            <person name="Xu D."/>
            <person name="Chen W."/>
            <person name="Khan J."/>
            <person name="Hu Y."/>
            <person name="Huang H."/>
            <person name="Wei H."/>
            <person name="Zhang Y."/>
            <person name="Chusongsang P."/>
            <person name="Tanasarnprasert K."/>
            <person name="Hu X."/>
            <person name="Limpanont Y."/>
            <person name="Lv Z."/>
        </authorList>
    </citation>
    <scope>NUCLEOTIDE SEQUENCE</scope>
    <source>
        <strain evidence="8">LV_2022a</strain>
    </source>
</reference>
<keyword evidence="1" id="KW-0217">Developmental protein</keyword>
<dbReference type="Pfam" id="PF03615">
    <property type="entry name" value="GCM"/>
    <property type="match status" value="1"/>
</dbReference>
<proteinExistence type="predicted"/>
<protein>
    <recommendedName>
        <fullName evidence="7">GCM domain-containing protein</fullName>
    </recommendedName>
</protein>
<evidence type="ECO:0000313" key="8">
    <source>
        <dbReference type="EMBL" id="KAK4469303.1"/>
    </source>
</evidence>
<dbReference type="PANTHER" id="PTHR12414:SF8">
    <property type="entry name" value="TRANSCRIPTION FACTOR GLIAL CELLS MISSING-RELATED"/>
    <property type="match status" value="1"/>
</dbReference>
<evidence type="ECO:0000259" key="7">
    <source>
        <dbReference type="PROSITE" id="PS50807"/>
    </source>
</evidence>
<dbReference type="PANTHER" id="PTHR12414">
    <property type="entry name" value="GLIAL CELLS MISSING RELATED/GLIDE"/>
    <property type="match status" value="1"/>
</dbReference>
<sequence>MEVCEAASITGQGFTDTAYFHDVYLREQLTDVKQHLPNRDCPYSVTQHQHLYETASNFSFPQIDSVTAITPSIVSPNHTLNSLIYDSYRSRQNRSQSTLQTLSSTYEQLYSKETSSNSMYTQQHCFSQQRNPSQHFHPQSNINEKNIISDYKANRFKLMNETIDMTNASVTLSAVVASAAANNTTTTSITSPYSTKNNFIHSVSISEEKQDYTLNSFNVCNTVLLNSDTNISQWDVNDPKLPKIRQFDLFTMWPQGHCRYAYKKSQSEGARRHASGWAMRNTNNHNSQILKKSCLGVLLCTSKQCTLAMRPAICDKARRRQEGRQCCMPNCSGRIYIQSCHGHGGYPVTHFWREHGDTIYFQAKGTHDHIRPDLKPVRDTAARRRKQQQQQQLVGQTEDGDEGKRRCPKGPRLHHIKTVKQIGVMQRHNEEKTSIQHPNHLSFLESNTAISTHSTITPSTDYNDNVRTALFHHINSSDQFSNQFSQAHYNRKRITERDLDFHKLTAVDSCCCEIPMSKEPIFPGSNPFDTNDYSISTTLGPAETLPTTITNTLSTTKNKPFTNNLSEINRTLSSQFSSPIISQSLTRTLTNNNQPYDDSLKVYSCGKDPLITTTTHTNNIATNLLTPATTFSVNYTASPIEKYNSIRYNQQDPMEINNNGNNNYNCYQGQQINLSPTKLSTSACNSFYRYHFMNQLLMNSQMNPISTTYGNNMHNHSSNSNTCGTNSESTSTYGLNASWSTPSPPTFGGVGGNSSLLSHEAMHNGMMTDEVPLHNHISSDSPKDLQTSLLHNLQEVSNSAWIDQYDSKNVCHGNSTSSSGRNSNIMENSSTYYDSVNQQLHFSHNQQQNYSTYMHKLNLAGYHLTTPHQQYGVNTMNTGNFSPLSQTGLTPSIFMSSSTPVSTTTSKTIHQMYSLHDNYVSNQAQPSRLEQLSPETEADMSSTNNNNLGFSYIPPIPFYINSSSDSRSTRTDSSDDSSRSKHIIL</sequence>
<evidence type="ECO:0000256" key="2">
    <source>
        <dbReference type="ARBA" id="ARBA00023015"/>
    </source>
</evidence>
<evidence type="ECO:0000256" key="3">
    <source>
        <dbReference type="ARBA" id="ARBA00023125"/>
    </source>
</evidence>
<dbReference type="Gene3D" id="2.20.25.670">
    <property type="entry name" value="GCM domain, large subdomain"/>
    <property type="match status" value="1"/>
</dbReference>
<evidence type="ECO:0000256" key="1">
    <source>
        <dbReference type="ARBA" id="ARBA00022473"/>
    </source>
</evidence>
<dbReference type="InterPro" id="IPR043020">
    <property type="entry name" value="GCM_large"/>
</dbReference>
<evidence type="ECO:0000256" key="4">
    <source>
        <dbReference type="ARBA" id="ARBA00023163"/>
    </source>
</evidence>
<feature type="domain" description="GCM" evidence="7">
    <location>
        <begin position="232"/>
        <end position="387"/>
    </location>
</feature>
<keyword evidence="2" id="KW-0805">Transcription regulation</keyword>
<feature type="region of interest" description="Disordered" evidence="6">
    <location>
        <begin position="925"/>
        <end position="946"/>
    </location>
</feature>
<dbReference type="GO" id="GO:0000978">
    <property type="term" value="F:RNA polymerase II cis-regulatory region sequence-specific DNA binding"/>
    <property type="evidence" value="ECO:0007669"/>
    <property type="project" value="TreeGrafter"/>
</dbReference>
<dbReference type="InterPro" id="IPR043021">
    <property type="entry name" value="GCM_small"/>
</dbReference>
<keyword evidence="4" id="KW-0804">Transcription</keyword>
<evidence type="ECO:0000256" key="6">
    <source>
        <dbReference type="SAM" id="MobiDB-lite"/>
    </source>
</evidence>
<organism evidence="8 9">
    <name type="scientific">Schistosoma mekongi</name>
    <name type="common">Parasitic worm</name>
    <dbReference type="NCBI Taxonomy" id="38744"/>
    <lineage>
        <taxon>Eukaryota</taxon>
        <taxon>Metazoa</taxon>
        <taxon>Spiralia</taxon>
        <taxon>Lophotrochozoa</taxon>
        <taxon>Platyhelminthes</taxon>
        <taxon>Trematoda</taxon>
        <taxon>Digenea</taxon>
        <taxon>Strigeidida</taxon>
        <taxon>Schistosomatoidea</taxon>
        <taxon>Schistosomatidae</taxon>
        <taxon>Schistosoma</taxon>
    </lineage>
</organism>
<gene>
    <name evidence="8" type="ORF">MN116_006868</name>
</gene>